<accession>A0ABM5F4R6</accession>
<feature type="region of interest" description="Disordered" evidence="6">
    <location>
        <begin position="1004"/>
        <end position="1044"/>
    </location>
</feature>
<organism evidence="9 10">
    <name type="scientific">Pogona vitticeps</name>
    <name type="common">central bearded dragon</name>
    <dbReference type="NCBI Taxonomy" id="103695"/>
    <lineage>
        <taxon>Eukaryota</taxon>
        <taxon>Metazoa</taxon>
        <taxon>Chordata</taxon>
        <taxon>Craniata</taxon>
        <taxon>Vertebrata</taxon>
        <taxon>Euteleostomi</taxon>
        <taxon>Lepidosauria</taxon>
        <taxon>Squamata</taxon>
        <taxon>Bifurcata</taxon>
        <taxon>Unidentata</taxon>
        <taxon>Episquamata</taxon>
        <taxon>Toxicofera</taxon>
        <taxon>Iguania</taxon>
        <taxon>Acrodonta</taxon>
        <taxon>Agamidae</taxon>
        <taxon>Amphibolurinae</taxon>
        <taxon>Pogona</taxon>
    </lineage>
</organism>
<feature type="region of interest" description="Disordered" evidence="6">
    <location>
        <begin position="831"/>
        <end position="866"/>
    </location>
</feature>
<gene>
    <name evidence="10" type="primary">SEMA6C</name>
</gene>
<dbReference type="Gene3D" id="2.130.10.10">
    <property type="entry name" value="YVTN repeat-like/Quinoprotein amine dehydrogenase"/>
    <property type="match status" value="1"/>
</dbReference>
<comment type="caution">
    <text evidence="5">Lacks conserved residue(s) required for the propagation of feature annotation.</text>
</comment>
<keyword evidence="7" id="KW-0812">Transmembrane</keyword>
<dbReference type="SMART" id="SM00630">
    <property type="entry name" value="Sema"/>
    <property type="match status" value="1"/>
</dbReference>
<name>A0ABM5F4R6_9SAUR</name>
<dbReference type="Gene3D" id="3.30.1680.10">
    <property type="entry name" value="ligand-binding face of the semaphorins, domain 2"/>
    <property type="match status" value="1"/>
</dbReference>
<evidence type="ECO:0000313" key="10">
    <source>
        <dbReference type="RefSeq" id="XP_072840399.1"/>
    </source>
</evidence>
<feature type="region of interest" description="Disordered" evidence="6">
    <location>
        <begin position="705"/>
        <end position="726"/>
    </location>
</feature>
<sequence>MTKTTYLDDNFKDPQLVGVSLDMACISLWPLELPKTFLHGWHAPEHVSSCFPWVAKLPLPHLGSPGSFSHRNDLHVQGPPKKPCVALRVCLLQRCSPPGHVLRMRCSFVPPAFLLFLASTASFPKDLSPLSTVGVPGTARYPYFRGLAGDNDTAQLGPDFQSMLRLNQTLLIAGRDHVYAFDLRRTKDNFSPSRHFTWKTQDMENCAMRGKLRNECYNYIKVLVPKNSQSLLACGTNAFNPVCRTYKISTLQQEGEELNGQARCPFDAKQANVALFTDGNLYSATVADFQASDAVIYRSLGERSPVLRTVKYDSKWLREPHFLHALEYGDYVYFFFREISMEYTTLGRVIFSRVGRVCKNDMGGSPRVLEKYWTSFLKARLNCSVPGDSFFYFDVLQAVTDVTLVNGRPAIFGVFTTQSNSITGSAVCAFYMDEVERVFSGKFKEQKNADAAWTPIPEEKVPKPRPGGCAGIGEAAGYKTSNDFPDEMLAFIKSFPLLDEAVPSITERPLFTKTSSRYKLTRLAVDTTAGPFQNYTVLFLGSEDGAVLKVLTGTTRNSTVEVVLLEDLSVYHPSRCSIKKEDRRVLGFQLDKANHALYVAFSGCVVRVPLSRCSAYSACRRSCLASRDPYCIWLRTGACAAFSSEFRSGFEQDVENAAKYTGNCQDVVTAPGNQDGASDSAYGLMPTTTASAAFSVSFPEAPRGPLPASMAPDAHPAPGAGGPRSTLHVAVSTQGVRQEPEGKDGSKTVHFTFLIGCIFVAFVLGAFLSGLFVSCYCNHSFQKAKHSGKDPENSVQRPLSLRSLAKMNGLLENPAKEGLMEANTTKLYTTLLPNEKEPSNATAKAGVKEHPELSGLPTPESTPELPLKNMKAIRNQWEKNQNFNNAKESQGRGALFHTPVPNAHAFPFPAAMAVPGHLHGYDAPLAGYLDEKKIPNSERVVVRHSQCYLPKGVEVTTLEELLKHLHETSSSPKVLGGLPVHFPPGSQASAMSFANRVQPKIPDVESAPYYSSSTLPRDSLPRRLDVPPDPPPPSSCLEKPSRHHPVHRHSLCTAPKLVNVGGGGATGSGALLSRHHSLSQAGRPPPSLLTRMHSTGTSVPQEGHHAIFLSRQHSYGDQVSLPTHGGMKRSVSLIKPGTPSQPLFMPSSPPAQSSGQFNY</sequence>
<proteinExistence type="predicted"/>
<evidence type="ECO:0000256" key="5">
    <source>
        <dbReference type="PROSITE-ProRule" id="PRU00352"/>
    </source>
</evidence>
<dbReference type="InterPro" id="IPR001627">
    <property type="entry name" value="Semap_dom"/>
</dbReference>
<evidence type="ECO:0000256" key="6">
    <source>
        <dbReference type="SAM" id="MobiDB-lite"/>
    </source>
</evidence>
<dbReference type="RefSeq" id="XP_072840399.1">
    <property type="nucleotide sequence ID" value="XM_072984298.1"/>
</dbReference>
<feature type="domain" description="Sema" evidence="8">
    <location>
        <begin position="127"/>
        <end position="610"/>
    </location>
</feature>
<feature type="transmembrane region" description="Helical" evidence="7">
    <location>
        <begin position="753"/>
        <end position="777"/>
    </location>
</feature>
<dbReference type="PANTHER" id="PTHR11036:SF11">
    <property type="entry name" value="SEMAPHORIN-6C"/>
    <property type="match status" value="1"/>
</dbReference>
<evidence type="ECO:0000256" key="1">
    <source>
        <dbReference type="ARBA" id="ARBA00004370"/>
    </source>
</evidence>
<keyword evidence="9" id="KW-1185">Reference proteome</keyword>
<evidence type="ECO:0000256" key="7">
    <source>
        <dbReference type="SAM" id="Phobius"/>
    </source>
</evidence>
<feature type="compositionally biased region" description="Low complexity" evidence="6">
    <location>
        <begin position="856"/>
        <end position="866"/>
    </location>
</feature>
<protein>
    <submittedName>
        <fullName evidence="10">Semaphorin-6C isoform X1</fullName>
    </submittedName>
</protein>
<dbReference type="PROSITE" id="PS51004">
    <property type="entry name" value="SEMA"/>
    <property type="match status" value="1"/>
</dbReference>
<dbReference type="InterPro" id="IPR015943">
    <property type="entry name" value="WD40/YVTN_repeat-like_dom_sf"/>
</dbReference>
<dbReference type="SUPFAM" id="SSF103575">
    <property type="entry name" value="Plexin repeat"/>
    <property type="match status" value="1"/>
</dbReference>
<dbReference type="GeneID" id="110081465"/>
<keyword evidence="2 7" id="KW-0472">Membrane</keyword>
<feature type="compositionally biased region" description="Polar residues" evidence="6">
    <location>
        <begin position="1150"/>
        <end position="1159"/>
    </location>
</feature>
<dbReference type="Pfam" id="PF01437">
    <property type="entry name" value="PSI"/>
    <property type="match status" value="1"/>
</dbReference>
<comment type="subcellular location">
    <subcellularLocation>
        <location evidence="1">Membrane</location>
    </subcellularLocation>
</comment>
<dbReference type="InterPro" id="IPR002165">
    <property type="entry name" value="Plexin_repeat"/>
</dbReference>
<dbReference type="PANTHER" id="PTHR11036">
    <property type="entry name" value="SEMAPHORIN"/>
    <property type="match status" value="1"/>
</dbReference>
<keyword evidence="3" id="KW-1015">Disulfide bond</keyword>
<dbReference type="Proteomes" id="UP001652642">
    <property type="component" value="Chromosome 15"/>
</dbReference>
<evidence type="ECO:0000256" key="3">
    <source>
        <dbReference type="ARBA" id="ARBA00023157"/>
    </source>
</evidence>
<dbReference type="InterPro" id="IPR036352">
    <property type="entry name" value="Semap_dom_sf"/>
</dbReference>
<feature type="region of interest" description="Disordered" evidence="6">
    <location>
        <begin position="1131"/>
        <end position="1159"/>
    </location>
</feature>
<evidence type="ECO:0000256" key="2">
    <source>
        <dbReference type="ARBA" id="ARBA00023136"/>
    </source>
</evidence>
<keyword evidence="4" id="KW-0325">Glycoprotein</keyword>
<evidence type="ECO:0000256" key="4">
    <source>
        <dbReference type="ARBA" id="ARBA00023180"/>
    </source>
</evidence>
<evidence type="ECO:0000313" key="9">
    <source>
        <dbReference type="Proteomes" id="UP001652642"/>
    </source>
</evidence>
<dbReference type="SUPFAM" id="SSF101912">
    <property type="entry name" value="Sema domain"/>
    <property type="match status" value="1"/>
</dbReference>
<dbReference type="InterPro" id="IPR027231">
    <property type="entry name" value="Semaphorin"/>
</dbReference>
<reference evidence="10" key="1">
    <citation type="submission" date="2025-08" db="UniProtKB">
        <authorList>
            <consortium name="RefSeq"/>
        </authorList>
    </citation>
    <scope>IDENTIFICATION</scope>
</reference>
<dbReference type="Pfam" id="PF01403">
    <property type="entry name" value="Sema"/>
    <property type="match status" value="1"/>
</dbReference>
<evidence type="ECO:0000259" key="8">
    <source>
        <dbReference type="PROSITE" id="PS51004"/>
    </source>
</evidence>
<keyword evidence="7" id="KW-1133">Transmembrane helix</keyword>